<proteinExistence type="predicted"/>
<evidence type="ECO:0000259" key="1">
    <source>
        <dbReference type="Pfam" id="PF13521"/>
    </source>
</evidence>
<sequence>MTTTGVILGKFMPPHEGHVALVRTASYLVDRLTIVLSASNNDAIAPAIRKQWMQTMFPEAVVIVANNREQALASNHPDWARIIRGFHPEPIDRVVGSEGYIVDLARSLNAQHFILDPMWMAFPANSVEILADPFKHWNSIPDHVRPYFQKRLTMVGPESTGKSYMADLLAQKFGGPYVPEYGRPYEKYRTPGPYRAEELHFIVDGHVAHRKTLSLKAGPVLFEDTDPLLTAVWAEMLLGHSLPDLEALIELPDHYLLLDADAPWHDDPLRYFGKQEQRQKFFTKIKAKLDKFAASYTLVSGSWEQREDQAIKVVERMMGEAKK</sequence>
<dbReference type="PANTHER" id="PTHR37512">
    <property type="entry name" value="TRIFUNCTIONAL NAD BIOSYNTHESIS/REGULATOR PROTEIN NADR"/>
    <property type="match status" value="1"/>
</dbReference>
<organism evidence="2">
    <name type="scientific">hydrothermal vent metagenome</name>
    <dbReference type="NCBI Taxonomy" id="652676"/>
    <lineage>
        <taxon>unclassified sequences</taxon>
        <taxon>metagenomes</taxon>
        <taxon>ecological metagenomes</taxon>
    </lineage>
</organism>
<dbReference type="InterPro" id="IPR038727">
    <property type="entry name" value="NadR/Ttd14_AAA_dom"/>
</dbReference>
<dbReference type="InterPro" id="IPR004821">
    <property type="entry name" value="Cyt_trans-like"/>
</dbReference>
<evidence type="ECO:0000313" key="2">
    <source>
        <dbReference type="EMBL" id="VAW20757.1"/>
    </source>
</evidence>
<gene>
    <name evidence="2" type="ORF">MNBD_ALPHA12-1660</name>
</gene>
<name>A0A3B0U582_9ZZZZ</name>
<dbReference type="PANTHER" id="PTHR37512:SF1">
    <property type="entry name" value="NADR_TTD14 AAA DOMAIN-CONTAINING PROTEIN"/>
    <property type="match status" value="1"/>
</dbReference>
<dbReference type="Gene3D" id="3.40.50.620">
    <property type="entry name" value="HUPs"/>
    <property type="match status" value="1"/>
</dbReference>
<reference evidence="2" key="1">
    <citation type="submission" date="2018-06" db="EMBL/GenBank/DDBJ databases">
        <authorList>
            <person name="Zhirakovskaya E."/>
        </authorList>
    </citation>
    <scope>NUCLEOTIDE SEQUENCE</scope>
</reference>
<dbReference type="Pfam" id="PF13521">
    <property type="entry name" value="AAA_28"/>
    <property type="match status" value="1"/>
</dbReference>
<dbReference type="AlphaFoldDB" id="A0A3B0U582"/>
<dbReference type="InterPro" id="IPR052735">
    <property type="entry name" value="NAD_biosynth-regulator"/>
</dbReference>
<accession>A0A3B0U582</accession>
<dbReference type="InterPro" id="IPR027417">
    <property type="entry name" value="P-loop_NTPase"/>
</dbReference>
<feature type="domain" description="NadR/Ttd14 AAA" evidence="1">
    <location>
        <begin position="153"/>
        <end position="306"/>
    </location>
</feature>
<protein>
    <recommendedName>
        <fullName evidence="1">NadR/Ttd14 AAA domain-containing protein</fullName>
    </recommendedName>
</protein>
<dbReference type="NCBIfam" id="TIGR00125">
    <property type="entry name" value="cyt_tran_rel"/>
    <property type="match status" value="1"/>
</dbReference>
<dbReference type="EMBL" id="UOEO01000146">
    <property type="protein sequence ID" value="VAW20757.1"/>
    <property type="molecule type" value="Genomic_DNA"/>
</dbReference>
<dbReference type="SUPFAM" id="SSF52374">
    <property type="entry name" value="Nucleotidylyl transferase"/>
    <property type="match status" value="1"/>
</dbReference>
<dbReference type="SUPFAM" id="SSF52540">
    <property type="entry name" value="P-loop containing nucleoside triphosphate hydrolases"/>
    <property type="match status" value="1"/>
</dbReference>
<dbReference type="GO" id="GO:0003824">
    <property type="term" value="F:catalytic activity"/>
    <property type="evidence" value="ECO:0007669"/>
    <property type="project" value="InterPro"/>
</dbReference>
<dbReference type="InterPro" id="IPR014729">
    <property type="entry name" value="Rossmann-like_a/b/a_fold"/>
</dbReference>
<dbReference type="Gene3D" id="3.40.50.300">
    <property type="entry name" value="P-loop containing nucleotide triphosphate hydrolases"/>
    <property type="match status" value="1"/>
</dbReference>